<reference evidence="1 2" key="1">
    <citation type="submission" date="2016-07" db="EMBL/GenBank/DDBJ databases">
        <title>Complete genome sequence of Bradyrhizobium icense LMTR 13T, a potential inoculant strain isolated from lima bean (Phaseolus lunatus) in Peru.</title>
        <authorList>
            <person name="Ormeno-Orrillo E."/>
            <person name="Duran D."/>
            <person name="Rogel M.A."/>
            <person name="Rey L."/>
            <person name="Imperial J."/>
            <person name="Ruiz-Argueso T."/>
            <person name="Martinez-Romero E."/>
        </authorList>
    </citation>
    <scope>NUCLEOTIDE SEQUENCE [LARGE SCALE GENOMIC DNA]</scope>
    <source>
        <strain evidence="1 2">LMTR 13</strain>
    </source>
</reference>
<organism evidence="1 2">
    <name type="scientific">Bradyrhizobium icense</name>
    <dbReference type="NCBI Taxonomy" id="1274631"/>
    <lineage>
        <taxon>Bacteria</taxon>
        <taxon>Pseudomonadati</taxon>
        <taxon>Pseudomonadota</taxon>
        <taxon>Alphaproteobacteria</taxon>
        <taxon>Hyphomicrobiales</taxon>
        <taxon>Nitrobacteraceae</taxon>
        <taxon>Bradyrhizobium</taxon>
    </lineage>
</organism>
<evidence type="ECO:0000313" key="1">
    <source>
        <dbReference type="EMBL" id="ANW02243.1"/>
    </source>
</evidence>
<dbReference type="KEGG" id="bic:LMTR13_20800"/>
<name>A0A1B1UHK9_9BRAD</name>
<gene>
    <name evidence="1" type="ORF">LMTR13_20800</name>
</gene>
<keyword evidence="2" id="KW-1185">Reference proteome</keyword>
<dbReference type="OrthoDB" id="10002357at2"/>
<dbReference type="AlphaFoldDB" id="A0A1B1UHK9"/>
<dbReference type="Proteomes" id="UP000092839">
    <property type="component" value="Chromosome"/>
</dbReference>
<protein>
    <submittedName>
        <fullName evidence="1">Uncharacterized protein</fullName>
    </submittedName>
</protein>
<proteinExistence type="predicted"/>
<sequence length="318" mass="34420">MNMFVGSAAVAGASIFPETTPAAPSNATDQASQDAELVQAARGVRAADQAISDLHDKFGDDADSRADYHARERERDDYIATLVVVPALGADGMQAKAAVLRLRTLIEDHDRHREVAVSLADDIAERGSPALRPVAARLPDPVYAAIEAHEKAYVEVRAACAESDRLQDLADKIAGKRMVVIPDLRAGADIDDDFFKLPVAYEQDGIEFVEAWTSRHVEVYLPGDENRELREGFCQKLDEIEKARDAVYGDLDAVVNGPASAEADAVDNLIETVPTTMAGLLSFLIHLAKARRRDPELLCEQHLEPLIDGLGKAAATLS</sequence>
<accession>A0A1B1UHK9</accession>
<dbReference type="RefSeq" id="WP_065729453.1">
    <property type="nucleotide sequence ID" value="NZ_CP016428.1"/>
</dbReference>
<evidence type="ECO:0000313" key="2">
    <source>
        <dbReference type="Proteomes" id="UP000092839"/>
    </source>
</evidence>
<dbReference type="EMBL" id="CP016428">
    <property type="protein sequence ID" value="ANW02243.1"/>
    <property type="molecule type" value="Genomic_DNA"/>
</dbReference>